<keyword evidence="3" id="KW-0732">Signal</keyword>
<keyword evidence="1" id="KW-0677">Repeat</keyword>
<dbReference type="PANTHER" id="PTHR22906:SF48">
    <property type="entry name" value="THROMBOSPONDIN TYPE 1 DOMAIN PROTEIN"/>
    <property type="match status" value="1"/>
</dbReference>
<dbReference type="EMBL" id="BTSY01000006">
    <property type="protein sequence ID" value="GMT34512.1"/>
    <property type="molecule type" value="Genomic_DNA"/>
</dbReference>
<dbReference type="PROSITE" id="PS50092">
    <property type="entry name" value="TSP1"/>
    <property type="match status" value="3"/>
</dbReference>
<gene>
    <name evidence="4" type="ORF">PFISCL1PPCAC_25809</name>
</gene>
<feature type="non-terminal residue" evidence="4">
    <location>
        <position position="252"/>
    </location>
</feature>
<dbReference type="InterPro" id="IPR000884">
    <property type="entry name" value="TSP1_rpt"/>
</dbReference>
<reference evidence="4" key="1">
    <citation type="submission" date="2023-10" db="EMBL/GenBank/DDBJ databases">
        <title>Genome assembly of Pristionchus species.</title>
        <authorList>
            <person name="Yoshida K."/>
            <person name="Sommer R.J."/>
        </authorList>
    </citation>
    <scope>NUCLEOTIDE SEQUENCE</scope>
    <source>
        <strain evidence="4">RS5133</strain>
    </source>
</reference>
<organism evidence="4 5">
    <name type="scientific">Pristionchus fissidentatus</name>
    <dbReference type="NCBI Taxonomy" id="1538716"/>
    <lineage>
        <taxon>Eukaryota</taxon>
        <taxon>Metazoa</taxon>
        <taxon>Ecdysozoa</taxon>
        <taxon>Nematoda</taxon>
        <taxon>Chromadorea</taxon>
        <taxon>Rhabditida</taxon>
        <taxon>Rhabditina</taxon>
        <taxon>Diplogasteromorpha</taxon>
        <taxon>Diplogasteroidea</taxon>
        <taxon>Neodiplogasteridae</taxon>
        <taxon>Pristionchus</taxon>
    </lineage>
</organism>
<feature type="chain" id="PRO_5043921619" evidence="3">
    <location>
        <begin position="33"/>
        <end position="252"/>
    </location>
</feature>
<evidence type="ECO:0000256" key="1">
    <source>
        <dbReference type="ARBA" id="ARBA00022737"/>
    </source>
</evidence>
<dbReference type="InterPro" id="IPR036383">
    <property type="entry name" value="TSP1_rpt_sf"/>
</dbReference>
<dbReference type="AlphaFoldDB" id="A0AAV5WXP9"/>
<evidence type="ECO:0000313" key="5">
    <source>
        <dbReference type="Proteomes" id="UP001432322"/>
    </source>
</evidence>
<dbReference type="PRINTS" id="PR01705">
    <property type="entry name" value="TSP1REPEAT"/>
</dbReference>
<dbReference type="InterPro" id="IPR052065">
    <property type="entry name" value="Compl_asym_regulator"/>
</dbReference>
<feature type="signal peptide" evidence="3">
    <location>
        <begin position="1"/>
        <end position="32"/>
    </location>
</feature>
<name>A0AAV5WXP9_9BILA</name>
<keyword evidence="2" id="KW-1015">Disulfide bond</keyword>
<dbReference type="SUPFAM" id="SSF82895">
    <property type="entry name" value="TSP-1 type 1 repeat"/>
    <property type="match status" value="3"/>
</dbReference>
<keyword evidence="5" id="KW-1185">Reference proteome</keyword>
<dbReference type="Pfam" id="PF00090">
    <property type="entry name" value="TSP_1"/>
    <property type="match status" value="3"/>
</dbReference>
<dbReference type="SMART" id="SM00209">
    <property type="entry name" value="TSP1"/>
    <property type="match status" value="3"/>
</dbReference>
<dbReference type="Proteomes" id="UP001432322">
    <property type="component" value="Unassembled WGS sequence"/>
</dbReference>
<proteinExistence type="predicted"/>
<dbReference type="Gene3D" id="2.20.100.10">
    <property type="entry name" value="Thrombospondin type-1 (TSP1) repeat"/>
    <property type="match status" value="3"/>
</dbReference>
<protein>
    <submittedName>
        <fullName evidence="4">Uncharacterized protein</fullName>
    </submittedName>
</protein>
<dbReference type="PANTHER" id="PTHR22906">
    <property type="entry name" value="PROPERDIN"/>
    <property type="match status" value="1"/>
</dbReference>
<evidence type="ECO:0000313" key="4">
    <source>
        <dbReference type="EMBL" id="GMT34512.1"/>
    </source>
</evidence>
<sequence length="252" mass="26877">TDFASLTYRREMESTAVRSLVLVFSLCALTEAQQILCVTCIPQRDPVQWAQWGEWGPCTNSGGYTAQTRVRSCDALACDTGLSTEARGCTINRDPPATVAPPQWSAWGGWGQCSASCGGGIQQRTRTCIRNVCDVCNCQGPSVEQQTCNTQSCCSWTGWSQWSECSATCGSGGYRSRTRQCSCYTGCVGATSEQSTCAGPAACPTQPPVCDVCNPPIVVTPPPPCYTCYNPCLTCGYYGKKKRDAAAAARAA</sequence>
<evidence type="ECO:0000256" key="2">
    <source>
        <dbReference type="ARBA" id="ARBA00023157"/>
    </source>
</evidence>
<accession>A0AAV5WXP9</accession>
<evidence type="ECO:0000256" key="3">
    <source>
        <dbReference type="SAM" id="SignalP"/>
    </source>
</evidence>
<comment type="caution">
    <text evidence="4">The sequence shown here is derived from an EMBL/GenBank/DDBJ whole genome shotgun (WGS) entry which is preliminary data.</text>
</comment>
<feature type="non-terminal residue" evidence="4">
    <location>
        <position position="1"/>
    </location>
</feature>